<dbReference type="GO" id="GO:0005509">
    <property type="term" value="F:calcium ion binding"/>
    <property type="evidence" value="ECO:0007669"/>
    <property type="project" value="InterPro"/>
</dbReference>
<dbReference type="Pfam" id="PF13499">
    <property type="entry name" value="EF-hand_7"/>
    <property type="match status" value="1"/>
</dbReference>
<evidence type="ECO:0000256" key="1">
    <source>
        <dbReference type="ARBA" id="ARBA00022837"/>
    </source>
</evidence>
<dbReference type="InterPro" id="IPR011992">
    <property type="entry name" value="EF-hand-dom_pair"/>
</dbReference>
<evidence type="ECO:0000259" key="2">
    <source>
        <dbReference type="PROSITE" id="PS50222"/>
    </source>
</evidence>
<feature type="domain" description="EF-hand" evidence="2">
    <location>
        <begin position="18"/>
        <end position="53"/>
    </location>
</feature>
<dbReference type="InterPro" id="IPR018247">
    <property type="entry name" value="EF_Hand_1_Ca_BS"/>
</dbReference>
<dbReference type="AlphaFoldDB" id="A0A9P5VJK0"/>
<name>A0A9P5VJK0_9FUNG</name>
<comment type="caution">
    <text evidence="3">The sequence shown here is derived from an EMBL/GenBank/DDBJ whole genome shotgun (WGS) entry which is preliminary data.</text>
</comment>
<sequence>MYLNLTGHYKSNLEIDEQTRKQAQEIFHRADTSKDGRLQSFELLRIALDFDKRVAPQDVSAIMKALDVDDSSDLSFEEFLPFVELVVKNGAAREEEENKWKSQLPA</sequence>
<organism evidence="3 4">
    <name type="scientific">Podila minutissima</name>
    <dbReference type="NCBI Taxonomy" id="64525"/>
    <lineage>
        <taxon>Eukaryota</taxon>
        <taxon>Fungi</taxon>
        <taxon>Fungi incertae sedis</taxon>
        <taxon>Mucoromycota</taxon>
        <taxon>Mortierellomycotina</taxon>
        <taxon>Mortierellomycetes</taxon>
        <taxon>Mortierellales</taxon>
        <taxon>Mortierellaceae</taxon>
        <taxon>Podila</taxon>
    </lineage>
</organism>
<gene>
    <name evidence="3" type="ORF">BG006_009283</name>
</gene>
<dbReference type="SUPFAM" id="SSF47473">
    <property type="entry name" value="EF-hand"/>
    <property type="match status" value="1"/>
</dbReference>
<proteinExistence type="predicted"/>
<evidence type="ECO:0000313" key="3">
    <source>
        <dbReference type="EMBL" id="KAF9327396.1"/>
    </source>
</evidence>
<dbReference type="EMBL" id="JAAAUY010000669">
    <property type="protein sequence ID" value="KAF9327396.1"/>
    <property type="molecule type" value="Genomic_DNA"/>
</dbReference>
<dbReference type="Proteomes" id="UP000696485">
    <property type="component" value="Unassembled WGS sequence"/>
</dbReference>
<dbReference type="PROSITE" id="PS50222">
    <property type="entry name" value="EF_HAND_2"/>
    <property type="match status" value="2"/>
</dbReference>
<protein>
    <recommendedName>
        <fullName evidence="2">EF-hand domain-containing protein</fullName>
    </recommendedName>
</protein>
<dbReference type="InterPro" id="IPR002048">
    <property type="entry name" value="EF_hand_dom"/>
</dbReference>
<keyword evidence="4" id="KW-1185">Reference proteome</keyword>
<keyword evidence="1" id="KW-0106">Calcium</keyword>
<reference evidence="3" key="1">
    <citation type="journal article" date="2020" name="Fungal Divers.">
        <title>Resolving the Mortierellaceae phylogeny through synthesis of multi-gene phylogenetics and phylogenomics.</title>
        <authorList>
            <person name="Vandepol N."/>
            <person name="Liber J."/>
            <person name="Desiro A."/>
            <person name="Na H."/>
            <person name="Kennedy M."/>
            <person name="Barry K."/>
            <person name="Grigoriev I.V."/>
            <person name="Miller A.N."/>
            <person name="O'Donnell K."/>
            <person name="Stajich J.E."/>
            <person name="Bonito G."/>
        </authorList>
    </citation>
    <scope>NUCLEOTIDE SEQUENCE</scope>
    <source>
        <strain evidence="3">NVP1</strain>
    </source>
</reference>
<feature type="domain" description="EF-hand" evidence="2">
    <location>
        <begin position="54"/>
        <end position="89"/>
    </location>
</feature>
<dbReference type="PROSITE" id="PS00018">
    <property type="entry name" value="EF_HAND_1"/>
    <property type="match status" value="1"/>
</dbReference>
<accession>A0A9P5VJK0</accession>
<dbReference type="Gene3D" id="1.10.238.10">
    <property type="entry name" value="EF-hand"/>
    <property type="match status" value="1"/>
</dbReference>
<evidence type="ECO:0000313" key="4">
    <source>
        <dbReference type="Proteomes" id="UP000696485"/>
    </source>
</evidence>